<name>A0A2H9VM61_9SPHI</name>
<dbReference type="EMBL" id="PGFJ01000002">
    <property type="protein sequence ID" value="PJJ79393.1"/>
    <property type="molecule type" value="Genomic_DNA"/>
</dbReference>
<dbReference type="GO" id="GO:0003755">
    <property type="term" value="F:peptidyl-prolyl cis-trans isomerase activity"/>
    <property type="evidence" value="ECO:0007669"/>
    <property type="project" value="TreeGrafter"/>
</dbReference>
<proteinExistence type="predicted"/>
<dbReference type="Pfam" id="PF05697">
    <property type="entry name" value="Trigger_N"/>
    <property type="match status" value="1"/>
</dbReference>
<keyword evidence="3" id="KW-1185">Reference proteome</keyword>
<dbReference type="PANTHER" id="PTHR30560:SF3">
    <property type="entry name" value="TRIGGER FACTOR-LIKE PROTEIN TIG, CHLOROPLASTIC"/>
    <property type="match status" value="1"/>
</dbReference>
<feature type="domain" description="Trigger factor ribosome-binding bacterial" evidence="1">
    <location>
        <begin position="20"/>
        <end position="168"/>
    </location>
</feature>
<evidence type="ECO:0000259" key="1">
    <source>
        <dbReference type="Pfam" id="PF05697"/>
    </source>
</evidence>
<dbReference type="GO" id="GO:0044183">
    <property type="term" value="F:protein folding chaperone"/>
    <property type="evidence" value="ECO:0007669"/>
    <property type="project" value="TreeGrafter"/>
</dbReference>
<dbReference type="AlphaFoldDB" id="A0A2H9VM61"/>
<gene>
    <name evidence="2" type="ORF">CLV57_2527</name>
</gene>
<dbReference type="InterPro" id="IPR027304">
    <property type="entry name" value="Trigger_fact/SurA_dom_sf"/>
</dbReference>
<accession>A0A2H9VM61</accession>
<evidence type="ECO:0000313" key="3">
    <source>
        <dbReference type="Proteomes" id="UP000242687"/>
    </source>
</evidence>
<dbReference type="GO" id="GO:0051083">
    <property type="term" value="P:'de novo' cotranslational protein folding"/>
    <property type="evidence" value="ECO:0007669"/>
    <property type="project" value="TreeGrafter"/>
</dbReference>
<dbReference type="Gene3D" id="1.10.3120.10">
    <property type="entry name" value="Trigger factor, C-terminal domain"/>
    <property type="match status" value="1"/>
</dbReference>
<sequence length="468" mass="53363">MTGIAIGHDFEAFNLKISNMNIQQEKIDNLNAVLTINIDPADYQQRVDKSIKDQAKKAKLPGFRPGMVPAGHIKKMYGKSILVDEINNLLSDTLNNYITEQNLEVLGQPLPKVDDSKQYNWDFNDQFEFNYEIGLAPEFAIDFSSADKLTQYEIKVDDETLASRIKNIRRSYGKMTNPDVSADDDVLYAQLTQLSPDGSVFEDGIINTTSIRLDQIKDDAIKASLIGLKKDDELVFDIQKAYNNDAPKIAAILGIDEAEAEQVKSNFNLTVKNVNRLEESDLDQVFFDKLFGADAVTDEAGFRAKITEELESMMQQDAERKLQNDIYNYSLEKIQFELPDEFLKRWLKATNEKLTDEELEGGYADFAKNLKWTLIENKIIKANQIEIKYDEVFASAKASLDAQFRMYSPQALSEEQLGQYTVQYLQNKENANKAFEEVKALKTIDYIKSVITLDKKEIAYNEFQKLAQ</sequence>
<dbReference type="PANTHER" id="PTHR30560">
    <property type="entry name" value="TRIGGER FACTOR CHAPERONE AND PEPTIDYL-PROLYL CIS/TRANS ISOMERASE"/>
    <property type="match status" value="1"/>
</dbReference>
<reference evidence="2 3" key="1">
    <citation type="submission" date="2017-11" db="EMBL/GenBank/DDBJ databases">
        <title>Genomic Encyclopedia of Archaeal and Bacterial Type Strains, Phase II (KMG-II): From Individual Species to Whole Genera.</title>
        <authorList>
            <person name="Goeker M."/>
        </authorList>
    </citation>
    <scope>NUCLEOTIDE SEQUENCE [LARGE SCALE GENOMIC DNA]</scope>
    <source>
        <strain evidence="2 3">DSM 28175</strain>
    </source>
</reference>
<dbReference type="InterPro" id="IPR037041">
    <property type="entry name" value="Trigger_fac_C_sf"/>
</dbReference>
<evidence type="ECO:0000313" key="2">
    <source>
        <dbReference type="EMBL" id="PJJ79393.1"/>
    </source>
</evidence>
<dbReference type="Gene3D" id="3.30.70.1050">
    <property type="entry name" value="Trigger factor ribosome-binding domain"/>
    <property type="match status" value="1"/>
</dbReference>
<dbReference type="Proteomes" id="UP000242687">
    <property type="component" value="Unassembled WGS sequence"/>
</dbReference>
<dbReference type="GO" id="GO:0043022">
    <property type="term" value="F:ribosome binding"/>
    <property type="evidence" value="ECO:0007669"/>
    <property type="project" value="TreeGrafter"/>
</dbReference>
<comment type="caution">
    <text evidence="2">The sequence shown here is derived from an EMBL/GenBank/DDBJ whole genome shotgun (WGS) entry which is preliminary data.</text>
</comment>
<dbReference type="GO" id="GO:0043335">
    <property type="term" value="P:protein unfolding"/>
    <property type="evidence" value="ECO:0007669"/>
    <property type="project" value="TreeGrafter"/>
</dbReference>
<dbReference type="NCBIfam" id="TIGR00115">
    <property type="entry name" value="tig"/>
    <property type="match status" value="1"/>
</dbReference>
<dbReference type="InterPro" id="IPR008881">
    <property type="entry name" value="Trigger_fac_ribosome-bd_bac"/>
</dbReference>
<organism evidence="2 3">
    <name type="scientific">Mucilaginibacter auburnensis</name>
    <dbReference type="NCBI Taxonomy" id="1457233"/>
    <lineage>
        <taxon>Bacteria</taxon>
        <taxon>Pseudomonadati</taxon>
        <taxon>Bacteroidota</taxon>
        <taxon>Sphingobacteriia</taxon>
        <taxon>Sphingobacteriales</taxon>
        <taxon>Sphingobacteriaceae</taxon>
        <taxon>Mucilaginibacter</taxon>
    </lineage>
</organism>
<dbReference type="SUPFAM" id="SSF102735">
    <property type="entry name" value="Trigger factor ribosome-binding domain"/>
    <property type="match status" value="1"/>
</dbReference>
<dbReference type="InterPro" id="IPR036611">
    <property type="entry name" value="Trigger_fac_ribosome-bd_sf"/>
</dbReference>
<dbReference type="SUPFAM" id="SSF109998">
    <property type="entry name" value="Triger factor/SurA peptide-binding domain-like"/>
    <property type="match status" value="1"/>
</dbReference>
<dbReference type="InterPro" id="IPR005215">
    <property type="entry name" value="Trig_fac"/>
</dbReference>
<dbReference type="GO" id="GO:0015031">
    <property type="term" value="P:protein transport"/>
    <property type="evidence" value="ECO:0007669"/>
    <property type="project" value="InterPro"/>
</dbReference>
<protein>
    <submittedName>
        <fullName evidence="2">Trigger factor</fullName>
    </submittedName>
</protein>
<dbReference type="PIRSF" id="PIRSF003095">
    <property type="entry name" value="Trigger_factor"/>
    <property type="match status" value="1"/>
</dbReference>